<dbReference type="InterPro" id="IPR001708">
    <property type="entry name" value="YidC/ALB3/OXA1/COX18"/>
</dbReference>
<keyword evidence="7" id="KW-0496">Mitochondrion</keyword>
<keyword evidence="8 11" id="KW-0472">Membrane</keyword>
<dbReference type="PANTHER" id="PTHR12428">
    <property type="entry name" value="OXA1"/>
    <property type="match status" value="1"/>
</dbReference>
<dbReference type="PANTHER" id="PTHR12428:SF66">
    <property type="entry name" value="MITOCHONDRIAL INNER MEMBRANE PROTEIN OXA1L"/>
    <property type="match status" value="1"/>
</dbReference>
<feature type="transmembrane region" description="Helical" evidence="11">
    <location>
        <begin position="493"/>
        <end position="514"/>
    </location>
</feature>
<evidence type="ECO:0000259" key="12">
    <source>
        <dbReference type="Pfam" id="PF02096"/>
    </source>
</evidence>
<proteinExistence type="inferred from homology"/>
<dbReference type="CDD" id="cd20069">
    <property type="entry name" value="5TM_Oxa1-like"/>
    <property type="match status" value="1"/>
</dbReference>
<evidence type="ECO:0000256" key="7">
    <source>
        <dbReference type="ARBA" id="ARBA00023128"/>
    </source>
</evidence>
<evidence type="ECO:0000256" key="1">
    <source>
        <dbReference type="ARBA" id="ARBA00004448"/>
    </source>
</evidence>
<dbReference type="OrthoDB" id="2148490at2759"/>
<dbReference type="GO" id="GO:0032979">
    <property type="term" value="P:protein insertion into mitochondrial inner membrane from matrix"/>
    <property type="evidence" value="ECO:0007669"/>
    <property type="project" value="TreeGrafter"/>
</dbReference>
<dbReference type="Pfam" id="PF02096">
    <property type="entry name" value="60KD_IMP"/>
    <property type="match status" value="1"/>
</dbReference>
<feature type="region of interest" description="Disordered" evidence="10">
    <location>
        <begin position="592"/>
        <end position="617"/>
    </location>
</feature>
<keyword evidence="14" id="KW-1185">Reference proteome</keyword>
<evidence type="ECO:0000256" key="5">
    <source>
        <dbReference type="ARBA" id="ARBA00022946"/>
    </source>
</evidence>
<comment type="subcellular location">
    <subcellularLocation>
        <location evidence="9">Membrane</location>
        <topology evidence="9">Multi-pass membrane protein</topology>
    </subcellularLocation>
    <subcellularLocation>
        <location evidence="1">Mitochondrion inner membrane</location>
        <topology evidence="1">Multi-pass membrane protein</topology>
    </subcellularLocation>
</comment>
<evidence type="ECO:0000256" key="4">
    <source>
        <dbReference type="ARBA" id="ARBA00022792"/>
    </source>
</evidence>
<dbReference type="GO" id="GO:0032977">
    <property type="term" value="F:membrane insertase activity"/>
    <property type="evidence" value="ECO:0007669"/>
    <property type="project" value="InterPro"/>
</dbReference>
<dbReference type="InterPro" id="IPR028055">
    <property type="entry name" value="YidC/Oxa/ALB_C"/>
</dbReference>
<evidence type="ECO:0000256" key="8">
    <source>
        <dbReference type="ARBA" id="ARBA00023136"/>
    </source>
</evidence>
<feature type="domain" description="Membrane insertase YidC/Oxa/ALB C-terminal" evidence="12">
    <location>
        <begin position="332"/>
        <end position="523"/>
    </location>
</feature>
<dbReference type="AlphaFoldDB" id="A0A653DE52"/>
<feature type="transmembrane region" description="Helical" evidence="11">
    <location>
        <begin position="454"/>
        <end position="472"/>
    </location>
</feature>
<accession>A0A653DE52</accession>
<comment type="similarity">
    <text evidence="2 9">Belongs to the OXA1/ALB3/YidC family.</text>
</comment>
<feature type="transmembrane region" description="Helical" evidence="11">
    <location>
        <begin position="332"/>
        <end position="354"/>
    </location>
</feature>
<reference evidence="13 14" key="1">
    <citation type="submission" date="2019-01" db="EMBL/GenBank/DDBJ databases">
        <authorList>
            <person name="Sayadi A."/>
        </authorList>
    </citation>
    <scope>NUCLEOTIDE SEQUENCE [LARGE SCALE GENOMIC DNA]</scope>
</reference>
<evidence type="ECO:0000313" key="14">
    <source>
        <dbReference type="Proteomes" id="UP000410492"/>
    </source>
</evidence>
<evidence type="ECO:0000256" key="6">
    <source>
        <dbReference type="ARBA" id="ARBA00022989"/>
    </source>
</evidence>
<protein>
    <recommendedName>
        <fullName evidence="12">Membrane insertase YidC/Oxa/ALB C-terminal domain-containing protein</fullName>
    </recommendedName>
</protein>
<evidence type="ECO:0000256" key="2">
    <source>
        <dbReference type="ARBA" id="ARBA00009877"/>
    </source>
</evidence>
<organism evidence="13 14">
    <name type="scientific">Callosobruchus maculatus</name>
    <name type="common">Southern cowpea weevil</name>
    <name type="synonym">Pulse bruchid</name>
    <dbReference type="NCBI Taxonomy" id="64391"/>
    <lineage>
        <taxon>Eukaryota</taxon>
        <taxon>Metazoa</taxon>
        <taxon>Ecdysozoa</taxon>
        <taxon>Arthropoda</taxon>
        <taxon>Hexapoda</taxon>
        <taxon>Insecta</taxon>
        <taxon>Pterygota</taxon>
        <taxon>Neoptera</taxon>
        <taxon>Endopterygota</taxon>
        <taxon>Coleoptera</taxon>
        <taxon>Polyphaga</taxon>
        <taxon>Cucujiformia</taxon>
        <taxon>Chrysomeloidea</taxon>
        <taxon>Chrysomelidae</taxon>
        <taxon>Bruchinae</taxon>
        <taxon>Bruchini</taxon>
        <taxon>Callosobruchus</taxon>
    </lineage>
</organism>
<keyword evidence="6 11" id="KW-1133">Transmembrane helix</keyword>
<dbReference type="EMBL" id="CAACVG010011619">
    <property type="protein sequence ID" value="VEN58485.1"/>
    <property type="molecule type" value="Genomic_DNA"/>
</dbReference>
<gene>
    <name evidence="13" type="ORF">CALMAC_LOCUS16842</name>
</gene>
<dbReference type="GO" id="GO:0005743">
    <property type="term" value="C:mitochondrial inner membrane"/>
    <property type="evidence" value="ECO:0007669"/>
    <property type="project" value="UniProtKB-SubCell"/>
</dbReference>
<feature type="transmembrane region" description="Helical" evidence="11">
    <location>
        <begin position="408"/>
        <end position="426"/>
    </location>
</feature>
<evidence type="ECO:0000256" key="3">
    <source>
        <dbReference type="ARBA" id="ARBA00022692"/>
    </source>
</evidence>
<dbReference type="Proteomes" id="UP000410492">
    <property type="component" value="Unassembled WGS sequence"/>
</dbReference>
<evidence type="ECO:0000313" key="13">
    <source>
        <dbReference type="EMBL" id="VEN58485.1"/>
    </source>
</evidence>
<keyword evidence="4" id="KW-0999">Mitochondrion inner membrane</keyword>
<keyword evidence="5" id="KW-0809">Transit peptide</keyword>
<sequence>MSRYCSIARYKCYLDNVKSIKEVSPRKILHIQDVVNLGDSNRMYSSGLWNKIMKGFAEASNLQKSMKVLSTCSGKSESENVSTQQIKPTRIKLFKKEFQKAYSSIQRRIINERGILLCSASISAVNPSSTDGSSAAVASTVAHKSPDGVPVEPIPEPPALPEAAEFVSGLTMKSLDEILVEPITKYCQIPRAAEVLPKTGISSSTVPVEPTYKPPPKTEATEVFSEASASNNAEPIPEIPPEVSSDESQIYVPPPTVEAAEILSKNVNPSDDVPVEPIPEPPPIFEGVEEVINQVNALGEPTLASLGLGGYSPVGIVQNCLEYLHADMGVPWWGAIAIGTLVIRICLFPLVIIAQRNAAKMNNYLPQMQALQLKLTEARQSGNSLEAARYSQELMLFMKEKNLNPLKNMVVPLAQMPVFISFFMALRQMANAPVDSLRTGGLWWFTDLTLPDQYFILPLVTSATLLATIELGTDTAKLSSQNMALMKYVLRALPVLILPFTVNFPGAILCYWVSTNFISLLQVGFLRVPTVREYFNIEPMKKFDPTALPMQPKGFREGLKESWTNIKISRELEERKRLDEIRFMRAGKGPIQKTYKYDPTKQVTDPGTAAPMSAKKL</sequence>
<evidence type="ECO:0000256" key="9">
    <source>
        <dbReference type="RuleBase" id="RU003945"/>
    </source>
</evidence>
<evidence type="ECO:0000256" key="10">
    <source>
        <dbReference type="SAM" id="MobiDB-lite"/>
    </source>
</evidence>
<keyword evidence="3 9" id="KW-0812">Transmembrane</keyword>
<evidence type="ECO:0000256" key="11">
    <source>
        <dbReference type="SAM" id="Phobius"/>
    </source>
</evidence>
<name>A0A653DE52_CALMS</name>
<dbReference type="NCBIfam" id="TIGR03592">
    <property type="entry name" value="yidC_oxa1_cterm"/>
    <property type="match status" value="1"/>
</dbReference>